<evidence type="ECO:0000256" key="4">
    <source>
        <dbReference type="ARBA" id="ARBA00022692"/>
    </source>
</evidence>
<dbReference type="GO" id="GO:0005789">
    <property type="term" value="C:endoplasmic reticulum membrane"/>
    <property type="evidence" value="ECO:0007669"/>
    <property type="project" value="UniProtKB-SubCell"/>
</dbReference>
<dbReference type="Gene3D" id="3.40.50.300">
    <property type="entry name" value="P-loop containing nucleotide triphosphate hydrolases"/>
    <property type="match status" value="1"/>
</dbReference>
<keyword evidence="6" id="KW-0256">Endoplasmic reticulum</keyword>
<organism evidence="11">
    <name type="scientific">Trepomonas sp. PC1</name>
    <dbReference type="NCBI Taxonomy" id="1076344"/>
    <lineage>
        <taxon>Eukaryota</taxon>
        <taxon>Metamonada</taxon>
        <taxon>Diplomonadida</taxon>
        <taxon>Hexamitidae</taxon>
        <taxon>Hexamitinae</taxon>
        <taxon>Trepomonas</taxon>
    </lineage>
</organism>
<evidence type="ECO:0000256" key="8">
    <source>
        <dbReference type="ARBA" id="ARBA00023134"/>
    </source>
</evidence>
<dbReference type="EMBL" id="GDID01002903">
    <property type="protein sequence ID" value="JAP93703.1"/>
    <property type="molecule type" value="Transcribed_RNA"/>
</dbReference>
<evidence type="ECO:0000256" key="6">
    <source>
        <dbReference type="ARBA" id="ARBA00022824"/>
    </source>
</evidence>
<comment type="similarity">
    <text evidence="2">Belongs to the SRP receptor beta subunit family.</text>
</comment>
<proteinExistence type="inferred from homology"/>
<evidence type="ECO:0000256" key="9">
    <source>
        <dbReference type="ARBA" id="ARBA00023136"/>
    </source>
</evidence>
<dbReference type="InterPro" id="IPR019009">
    <property type="entry name" value="SRP_receptor_beta_su"/>
</dbReference>
<feature type="non-terminal residue" evidence="11">
    <location>
        <position position="1"/>
    </location>
</feature>
<keyword evidence="4" id="KW-0812">Transmembrane</keyword>
<keyword evidence="9" id="KW-0472">Membrane</keyword>
<accession>A0A146KA38</accession>
<dbReference type="Pfam" id="PF09439">
    <property type="entry name" value="SRPRB"/>
    <property type="match status" value="1"/>
</dbReference>
<dbReference type="InterPro" id="IPR027417">
    <property type="entry name" value="P-loop_NTPase"/>
</dbReference>
<gene>
    <name evidence="11" type="ORF">TPC1_13916</name>
</gene>
<evidence type="ECO:0000256" key="2">
    <source>
        <dbReference type="ARBA" id="ARBA00005619"/>
    </source>
</evidence>
<name>A0A146KA38_9EUKA</name>
<dbReference type="SUPFAM" id="SSF52540">
    <property type="entry name" value="P-loop containing nucleoside triphosphate hydrolases"/>
    <property type="match status" value="1"/>
</dbReference>
<dbReference type="GO" id="GO:0005525">
    <property type="term" value="F:GTP binding"/>
    <property type="evidence" value="ECO:0007669"/>
    <property type="project" value="UniProtKB-KW"/>
</dbReference>
<protein>
    <recommendedName>
        <fullName evidence="3">Signal recognition particle receptor subunit beta</fullName>
    </recommendedName>
</protein>
<evidence type="ECO:0000256" key="5">
    <source>
        <dbReference type="ARBA" id="ARBA00022741"/>
    </source>
</evidence>
<keyword evidence="7" id="KW-1133">Transmembrane helix</keyword>
<reference evidence="11" key="1">
    <citation type="submission" date="2015-07" db="EMBL/GenBank/DDBJ databases">
        <title>Adaptation to a free-living lifestyle via gene acquisitions in the diplomonad Trepomonas sp. PC1.</title>
        <authorList>
            <person name="Xu F."/>
            <person name="Jerlstrom-Hultqvist J."/>
            <person name="Kolisko M."/>
            <person name="Simpson A.G.B."/>
            <person name="Roger A.J."/>
            <person name="Svard S.G."/>
            <person name="Andersson J.O."/>
        </authorList>
    </citation>
    <scope>NUCLEOTIDE SEQUENCE</scope>
    <source>
        <strain evidence="11">PC1</strain>
    </source>
</reference>
<sequence length="174" mass="20194">VILQIAVLILLVYVFYYFRQNPFIPRLSIIGPHNSGKTRLFFALRDRQVPQTVKSLKTNIYQGQLAGVLRTVEIIDFPSDFQYWVPNYHKKLMNSMVILLVVNKNNLNQLAQFLQDVRFTKFKSALTVCYQNGIREDVDEILSSLKIKPLKSIKGCLTDDWDTKELDELLQANL</sequence>
<dbReference type="AlphaFoldDB" id="A0A146KA38"/>
<evidence type="ECO:0000256" key="10">
    <source>
        <dbReference type="ARBA" id="ARBA00023170"/>
    </source>
</evidence>
<comment type="subcellular location">
    <subcellularLocation>
        <location evidence="1">Endoplasmic reticulum membrane</location>
        <topology evidence="1">Single-pass membrane protein</topology>
    </subcellularLocation>
</comment>
<evidence type="ECO:0000313" key="11">
    <source>
        <dbReference type="EMBL" id="JAP93703.1"/>
    </source>
</evidence>
<keyword evidence="5" id="KW-0547">Nucleotide-binding</keyword>
<evidence type="ECO:0000256" key="7">
    <source>
        <dbReference type="ARBA" id="ARBA00022989"/>
    </source>
</evidence>
<evidence type="ECO:0000256" key="3">
    <source>
        <dbReference type="ARBA" id="ARBA00020256"/>
    </source>
</evidence>
<keyword evidence="10 11" id="KW-0675">Receptor</keyword>
<keyword evidence="8" id="KW-0342">GTP-binding</keyword>
<evidence type="ECO:0000256" key="1">
    <source>
        <dbReference type="ARBA" id="ARBA00004389"/>
    </source>
</evidence>